<dbReference type="NCBIfam" id="TIGR00724">
    <property type="entry name" value="urea_amlyse_rel"/>
    <property type="match status" value="1"/>
</dbReference>
<dbReference type="GO" id="GO:0016787">
    <property type="term" value="F:hydrolase activity"/>
    <property type="evidence" value="ECO:0007669"/>
    <property type="project" value="UniProtKB-KW"/>
</dbReference>
<organism evidence="5 6">
    <name type="scientific">Planococcus versutus</name>
    <dbReference type="NCBI Taxonomy" id="1302659"/>
    <lineage>
        <taxon>Bacteria</taxon>
        <taxon>Bacillati</taxon>
        <taxon>Bacillota</taxon>
        <taxon>Bacilli</taxon>
        <taxon>Bacillales</taxon>
        <taxon>Caryophanaceae</taxon>
        <taxon>Planococcus</taxon>
    </lineage>
</organism>
<dbReference type="SUPFAM" id="SSF50891">
    <property type="entry name" value="Cyclophilin-like"/>
    <property type="match status" value="1"/>
</dbReference>
<sequence length="326" mass="36304">MLKILKSGLQTSVQDLGRVGFQKYGVIVSGAMDPFAHRIANLLTGNDERLATLEITLIGPTIQFTKDAVIALCGGDLSPQLDDNDIKMWRMLPVKKGSTLTFGEPRIGTRCYLAVAGGIDVPELMGSRSTYLRAGIGGFQGRALTKGDEVHIGKMNLLQTKALHQYTENEFEWLLPPVRYYEEPIIRMIKGKQFDLFTEDSKRRIFSEAFTVSASSDRMGYRLEGAHLALEMPTELISEAVAFGSIQVPADGNPIVLLADRQTTGGYPKIGQIISVDLPLVSQLKQGQHLRFKEISLQDAQQRLVEQEQYIRQVKAAIHLKQEEWT</sequence>
<dbReference type="AlphaFoldDB" id="A0A1B1S0H0"/>
<dbReference type="InterPro" id="IPR029000">
    <property type="entry name" value="Cyclophilin-like_dom_sf"/>
</dbReference>
<protein>
    <submittedName>
        <fullName evidence="5">KipI antagonist</fullName>
    </submittedName>
</protein>
<name>A0A1B1S0H0_9BACL</name>
<evidence type="ECO:0000256" key="3">
    <source>
        <dbReference type="ARBA" id="ARBA00022840"/>
    </source>
</evidence>
<dbReference type="EMBL" id="CP016540">
    <property type="protein sequence ID" value="ANU26690.1"/>
    <property type="molecule type" value="Genomic_DNA"/>
</dbReference>
<dbReference type="RefSeq" id="WP_049693481.1">
    <property type="nucleotide sequence ID" value="NZ_CP016540.2"/>
</dbReference>
<reference evidence="5" key="1">
    <citation type="submission" date="2016-10" db="EMBL/GenBank/DDBJ databases">
        <authorList>
            <person name="See-Too W.S."/>
        </authorList>
    </citation>
    <scope>NUCLEOTIDE SEQUENCE</scope>
    <source>
        <strain evidence="5">L10.15</strain>
    </source>
</reference>
<dbReference type="Pfam" id="PF02626">
    <property type="entry name" value="CT_A_B"/>
    <property type="match status" value="1"/>
</dbReference>
<evidence type="ECO:0000259" key="4">
    <source>
        <dbReference type="SMART" id="SM00797"/>
    </source>
</evidence>
<keyword evidence="3" id="KW-0067">ATP-binding</keyword>
<dbReference type="KEGG" id="pll:I858_006580"/>
<dbReference type="InterPro" id="IPR052708">
    <property type="entry name" value="PxpC"/>
</dbReference>
<gene>
    <name evidence="5" type="ORF">I858_006580</name>
</gene>
<evidence type="ECO:0000313" key="5">
    <source>
        <dbReference type="EMBL" id="ANU26690.1"/>
    </source>
</evidence>
<feature type="domain" description="Carboxyltransferase" evidence="4">
    <location>
        <begin position="23"/>
        <end position="310"/>
    </location>
</feature>
<dbReference type="OrthoDB" id="9782422at2"/>
<proteinExistence type="predicted"/>
<dbReference type="Gene3D" id="2.40.100.10">
    <property type="entry name" value="Cyclophilin-like"/>
    <property type="match status" value="1"/>
</dbReference>
<dbReference type="STRING" id="1302659.I858_006580"/>
<keyword evidence="6" id="KW-1185">Reference proteome</keyword>
<dbReference type="SMART" id="SM00797">
    <property type="entry name" value="AHS2"/>
    <property type="match status" value="1"/>
</dbReference>
<dbReference type="Proteomes" id="UP000053354">
    <property type="component" value="Chromosome"/>
</dbReference>
<dbReference type="PANTHER" id="PTHR43309:SF5">
    <property type="entry name" value="5-OXOPROLINASE SUBUNIT C"/>
    <property type="match status" value="1"/>
</dbReference>
<dbReference type="GO" id="GO:0005524">
    <property type="term" value="F:ATP binding"/>
    <property type="evidence" value="ECO:0007669"/>
    <property type="project" value="UniProtKB-KW"/>
</dbReference>
<evidence type="ECO:0000256" key="1">
    <source>
        <dbReference type="ARBA" id="ARBA00022741"/>
    </source>
</evidence>
<dbReference type="InterPro" id="IPR003778">
    <property type="entry name" value="CT_A_B"/>
</dbReference>
<evidence type="ECO:0000313" key="6">
    <source>
        <dbReference type="Proteomes" id="UP000053354"/>
    </source>
</evidence>
<dbReference type="PANTHER" id="PTHR43309">
    <property type="entry name" value="5-OXOPROLINASE SUBUNIT C"/>
    <property type="match status" value="1"/>
</dbReference>
<accession>A0A1B1S0H0</accession>
<evidence type="ECO:0000256" key="2">
    <source>
        <dbReference type="ARBA" id="ARBA00022801"/>
    </source>
</evidence>
<keyword evidence="2" id="KW-0378">Hydrolase</keyword>
<keyword evidence="1" id="KW-0547">Nucleotide-binding</keyword>